<comment type="caution">
    <text evidence="10">The sequence shown here is derived from an EMBL/GenBank/DDBJ whole genome shotgun (WGS) entry which is preliminary data.</text>
</comment>
<dbReference type="GO" id="GO:0022857">
    <property type="term" value="F:transmembrane transporter activity"/>
    <property type="evidence" value="ECO:0007669"/>
    <property type="project" value="InterPro"/>
</dbReference>
<dbReference type="PANTHER" id="PTHR23504:SF15">
    <property type="entry name" value="MAJOR FACILITATOR SUPERFAMILY (MFS) PROFILE DOMAIN-CONTAINING PROTEIN"/>
    <property type="match status" value="1"/>
</dbReference>
<feature type="transmembrane region" description="Helical" evidence="7">
    <location>
        <begin position="323"/>
        <end position="345"/>
    </location>
</feature>
<feature type="transmembrane region" description="Helical" evidence="7">
    <location>
        <begin position="55"/>
        <end position="73"/>
    </location>
</feature>
<feature type="transmembrane region" description="Helical" evidence="7">
    <location>
        <begin position="296"/>
        <end position="317"/>
    </location>
</feature>
<dbReference type="Gene3D" id="1.20.1250.20">
    <property type="entry name" value="MFS general substrate transporter like domains"/>
    <property type="match status" value="1"/>
</dbReference>
<dbReference type="OrthoDB" id="439136at2759"/>
<keyword evidence="3 7" id="KW-0812">Transmembrane</keyword>
<sequence length="476" mass="52188">MGALLAILALFFWGPSFVPGFAPPTVILQDIALFPEVEACLATAVDNASSESEQATHMLMASSISFALLARFLPKREKRQDEISEMDANRRGLERALDFSDPHEGRAREGSRGPFLPPLPSERELKEVRTAPTQLIVRQQRVPSNPRSSNSFLCRLSKEVPQDRLAAQIKTWICFVYFLHLLGFTMQGPILPAIRAHFNLLASQTGLITSAFPTGMVLALSIFPRCSDNYGRKPMLLVCLAGVGIGFLLQACALKFHWPFKRFLQLRVASGMFAGAAVVIKALIADLEPEAMLRAVANREAAGTMAFIVGPTLGGLIYSHAGITGVTLLGGLVSLLAAFLVARFLDYMPPPMGQTQKVKRPSGGQTLRLTWALLFAFIFIHVVYISATSVFDSFFGVWCFDRFGWTPRRLGAVLTLAATFAFMANAFVYRRLMMKEGRVLLGAVIGLASVATSFAAMSMTRKPNLVAWKIHNRASL</sequence>
<dbReference type="EMBL" id="CAJNIZ010007224">
    <property type="protein sequence ID" value="CAE7256192.1"/>
    <property type="molecule type" value="Genomic_DNA"/>
</dbReference>
<evidence type="ECO:0000313" key="10">
    <source>
        <dbReference type="EMBL" id="CAE7256192.1"/>
    </source>
</evidence>
<dbReference type="PROSITE" id="PS50850">
    <property type="entry name" value="MFS"/>
    <property type="match status" value="1"/>
</dbReference>
<dbReference type="PANTHER" id="PTHR23504">
    <property type="entry name" value="MAJOR FACILITATOR SUPERFAMILY DOMAIN-CONTAINING PROTEIN 10"/>
    <property type="match status" value="1"/>
</dbReference>
<evidence type="ECO:0000256" key="3">
    <source>
        <dbReference type="ARBA" id="ARBA00022692"/>
    </source>
</evidence>
<protein>
    <submittedName>
        <fullName evidence="10">YmfD protein</fullName>
    </submittedName>
</protein>
<reference evidence="10" key="1">
    <citation type="submission" date="2021-02" db="EMBL/GenBank/DDBJ databases">
        <authorList>
            <person name="Dougan E. K."/>
            <person name="Rhodes N."/>
            <person name="Thang M."/>
            <person name="Chan C."/>
        </authorList>
    </citation>
    <scope>NUCLEOTIDE SEQUENCE</scope>
</reference>
<accession>A0A812MD40</accession>
<dbReference type="SUPFAM" id="SSF103473">
    <property type="entry name" value="MFS general substrate transporter"/>
    <property type="match status" value="1"/>
</dbReference>
<evidence type="ECO:0000256" key="1">
    <source>
        <dbReference type="ARBA" id="ARBA00004141"/>
    </source>
</evidence>
<feature type="domain" description="Major facilitator superfamily (MFS) profile" evidence="9">
    <location>
        <begin position="169"/>
        <end position="476"/>
    </location>
</feature>
<evidence type="ECO:0000256" key="2">
    <source>
        <dbReference type="ARBA" id="ARBA00022448"/>
    </source>
</evidence>
<evidence type="ECO:0000259" key="9">
    <source>
        <dbReference type="PROSITE" id="PS50850"/>
    </source>
</evidence>
<gene>
    <name evidence="10" type="primary">ymfD</name>
    <name evidence="10" type="ORF">SPIL2461_LOCUS5185</name>
</gene>
<feature type="transmembrane region" description="Helical" evidence="7">
    <location>
        <begin position="235"/>
        <end position="258"/>
    </location>
</feature>
<feature type="chain" id="PRO_5032718711" evidence="8">
    <location>
        <begin position="21"/>
        <end position="476"/>
    </location>
</feature>
<feature type="transmembrane region" description="Helical" evidence="7">
    <location>
        <begin position="264"/>
        <end position="284"/>
    </location>
</feature>
<dbReference type="Proteomes" id="UP000649617">
    <property type="component" value="Unassembled WGS sequence"/>
</dbReference>
<dbReference type="Pfam" id="PF07690">
    <property type="entry name" value="MFS_1"/>
    <property type="match status" value="1"/>
</dbReference>
<feature type="signal peptide" evidence="8">
    <location>
        <begin position="1"/>
        <end position="20"/>
    </location>
</feature>
<dbReference type="GO" id="GO:0016020">
    <property type="term" value="C:membrane"/>
    <property type="evidence" value="ECO:0007669"/>
    <property type="project" value="UniProtKB-SubCell"/>
</dbReference>
<keyword evidence="8" id="KW-0732">Signal</keyword>
<evidence type="ECO:0000313" key="11">
    <source>
        <dbReference type="Proteomes" id="UP000649617"/>
    </source>
</evidence>
<dbReference type="AlphaFoldDB" id="A0A812MD40"/>
<organism evidence="10 11">
    <name type="scientific">Symbiodinium pilosum</name>
    <name type="common">Dinoflagellate</name>
    <dbReference type="NCBI Taxonomy" id="2952"/>
    <lineage>
        <taxon>Eukaryota</taxon>
        <taxon>Sar</taxon>
        <taxon>Alveolata</taxon>
        <taxon>Dinophyceae</taxon>
        <taxon>Suessiales</taxon>
        <taxon>Symbiodiniaceae</taxon>
        <taxon>Symbiodinium</taxon>
    </lineage>
</organism>
<dbReference type="InterPro" id="IPR036259">
    <property type="entry name" value="MFS_trans_sf"/>
</dbReference>
<evidence type="ECO:0000256" key="8">
    <source>
        <dbReference type="SAM" id="SignalP"/>
    </source>
</evidence>
<dbReference type="InterPro" id="IPR020846">
    <property type="entry name" value="MFS_dom"/>
</dbReference>
<evidence type="ECO:0000256" key="5">
    <source>
        <dbReference type="ARBA" id="ARBA00023136"/>
    </source>
</evidence>
<keyword evidence="4 7" id="KW-1133">Transmembrane helix</keyword>
<feature type="transmembrane region" description="Helical" evidence="7">
    <location>
        <begin position="200"/>
        <end position="223"/>
    </location>
</feature>
<comment type="subcellular location">
    <subcellularLocation>
        <location evidence="1">Membrane</location>
        <topology evidence="1">Multi-pass membrane protein</topology>
    </subcellularLocation>
</comment>
<evidence type="ECO:0000256" key="4">
    <source>
        <dbReference type="ARBA" id="ARBA00022989"/>
    </source>
</evidence>
<dbReference type="InterPro" id="IPR011701">
    <property type="entry name" value="MFS"/>
</dbReference>
<keyword evidence="2" id="KW-0813">Transport</keyword>
<evidence type="ECO:0000256" key="6">
    <source>
        <dbReference type="SAM" id="MobiDB-lite"/>
    </source>
</evidence>
<feature type="region of interest" description="Disordered" evidence="6">
    <location>
        <begin position="94"/>
        <end position="120"/>
    </location>
</feature>
<keyword evidence="5 7" id="KW-0472">Membrane</keyword>
<name>A0A812MD40_SYMPI</name>
<feature type="transmembrane region" description="Helical" evidence="7">
    <location>
        <begin position="172"/>
        <end position="194"/>
    </location>
</feature>
<feature type="transmembrane region" description="Helical" evidence="7">
    <location>
        <begin position="410"/>
        <end position="428"/>
    </location>
</feature>
<feature type="transmembrane region" description="Helical" evidence="7">
    <location>
        <begin position="440"/>
        <end position="459"/>
    </location>
</feature>
<evidence type="ECO:0000256" key="7">
    <source>
        <dbReference type="SAM" id="Phobius"/>
    </source>
</evidence>
<keyword evidence="11" id="KW-1185">Reference proteome</keyword>
<feature type="compositionally biased region" description="Basic and acidic residues" evidence="6">
    <location>
        <begin position="94"/>
        <end position="111"/>
    </location>
</feature>
<proteinExistence type="predicted"/>
<feature type="transmembrane region" description="Helical" evidence="7">
    <location>
        <begin position="366"/>
        <end position="390"/>
    </location>
</feature>